<evidence type="ECO:0000256" key="8">
    <source>
        <dbReference type="ARBA" id="ARBA00023212"/>
    </source>
</evidence>
<evidence type="ECO:0000256" key="2">
    <source>
        <dbReference type="ARBA" id="ARBA00004245"/>
    </source>
</evidence>
<dbReference type="GO" id="GO:0030017">
    <property type="term" value="C:sarcomere"/>
    <property type="evidence" value="ECO:0007669"/>
    <property type="project" value="UniProtKB-SubCell"/>
</dbReference>
<keyword evidence="5" id="KW-0677">Repeat</keyword>
<dbReference type="SUPFAM" id="SSF47576">
    <property type="entry name" value="Calponin-homology domain, CH-domain"/>
    <property type="match status" value="1"/>
</dbReference>
<dbReference type="EMBL" id="IACF01000540">
    <property type="protein sequence ID" value="LAB66307.1"/>
    <property type="molecule type" value="mRNA"/>
</dbReference>
<evidence type="ECO:0000256" key="5">
    <source>
        <dbReference type="ARBA" id="ARBA00022737"/>
    </source>
</evidence>
<comment type="similarity">
    <text evidence="3">Belongs to the parvin family.</text>
</comment>
<evidence type="ECO:0000259" key="10">
    <source>
        <dbReference type="PROSITE" id="PS50021"/>
    </source>
</evidence>
<name>A0A2P2HX01_9CRUS</name>
<evidence type="ECO:0000256" key="9">
    <source>
        <dbReference type="SAM" id="MobiDB-lite"/>
    </source>
</evidence>
<dbReference type="PANTHER" id="PTHR12114">
    <property type="entry name" value="PARVIN"/>
    <property type="match status" value="1"/>
</dbReference>
<feature type="region of interest" description="Disordered" evidence="9">
    <location>
        <begin position="89"/>
        <end position="117"/>
    </location>
</feature>
<accession>A0A2P2HX01</accession>
<dbReference type="Gene3D" id="1.10.418.10">
    <property type="entry name" value="Calponin-like domain"/>
    <property type="match status" value="2"/>
</dbReference>
<evidence type="ECO:0000256" key="6">
    <source>
        <dbReference type="ARBA" id="ARBA00022889"/>
    </source>
</evidence>
<comment type="subcellular location">
    <subcellularLocation>
        <location evidence="2">Cytoplasm</location>
        <location evidence="2">Cytoskeleton</location>
    </subcellularLocation>
    <subcellularLocation>
        <location evidence="1">Cytoplasm</location>
        <location evidence="1">Myofibril</location>
        <location evidence="1">Sarcomere</location>
    </subcellularLocation>
</comment>
<keyword evidence="8" id="KW-0206">Cytoskeleton</keyword>
<dbReference type="GO" id="GO:0030036">
    <property type="term" value="P:actin cytoskeleton organization"/>
    <property type="evidence" value="ECO:0007669"/>
    <property type="project" value="InterPro"/>
</dbReference>
<dbReference type="PROSITE" id="PS50021">
    <property type="entry name" value="CH"/>
    <property type="match status" value="2"/>
</dbReference>
<dbReference type="FunFam" id="1.10.418.10:FF:000011">
    <property type="entry name" value="Parvin, beta"/>
    <property type="match status" value="1"/>
</dbReference>
<feature type="compositionally biased region" description="Low complexity" evidence="9">
    <location>
        <begin position="35"/>
        <end position="50"/>
    </location>
</feature>
<dbReference type="InterPro" id="IPR028433">
    <property type="entry name" value="Parvin"/>
</dbReference>
<keyword evidence="7" id="KW-0009">Actin-binding</keyword>
<dbReference type="GO" id="GO:0005925">
    <property type="term" value="C:focal adhesion"/>
    <property type="evidence" value="ECO:0007669"/>
    <property type="project" value="TreeGrafter"/>
</dbReference>
<dbReference type="AlphaFoldDB" id="A0A2P2HX01"/>
<feature type="region of interest" description="Disordered" evidence="9">
    <location>
        <begin position="1"/>
        <end position="58"/>
    </location>
</feature>
<evidence type="ECO:0000256" key="1">
    <source>
        <dbReference type="ARBA" id="ARBA00004204"/>
    </source>
</evidence>
<evidence type="ECO:0000256" key="7">
    <source>
        <dbReference type="ARBA" id="ARBA00023203"/>
    </source>
</evidence>
<dbReference type="Pfam" id="PF00307">
    <property type="entry name" value="CH"/>
    <property type="match status" value="2"/>
</dbReference>
<proteinExistence type="evidence at transcript level"/>
<keyword evidence="4" id="KW-0963">Cytoplasm</keyword>
<organism evidence="11">
    <name type="scientific">Hirondellea gigas</name>
    <dbReference type="NCBI Taxonomy" id="1518452"/>
    <lineage>
        <taxon>Eukaryota</taxon>
        <taxon>Metazoa</taxon>
        <taxon>Ecdysozoa</taxon>
        <taxon>Arthropoda</taxon>
        <taxon>Crustacea</taxon>
        <taxon>Multicrustacea</taxon>
        <taxon>Malacostraca</taxon>
        <taxon>Eumalacostraca</taxon>
        <taxon>Peracarida</taxon>
        <taxon>Amphipoda</taxon>
        <taxon>Amphilochidea</taxon>
        <taxon>Lysianassida</taxon>
        <taxon>Lysianassidira</taxon>
        <taxon>Lysianassoidea</taxon>
        <taxon>Lysianassidae</taxon>
        <taxon>Hirondellea</taxon>
    </lineage>
</organism>
<dbReference type="CDD" id="cd21304">
    <property type="entry name" value="CH_PARVA_B_rpt1"/>
    <property type="match status" value="1"/>
</dbReference>
<dbReference type="PANTHER" id="PTHR12114:SF4">
    <property type="entry name" value="GH23568P"/>
    <property type="match status" value="1"/>
</dbReference>
<dbReference type="GO" id="GO:0034446">
    <property type="term" value="P:substrate adhesion-dependent cell spreading"/>
    <property type="evidence" value="ECO:0007669"/>
    <property type="project" value="TreeGrafter"/>
</dbReference>
<dbReference type="GO" id="GO:0071963">
    <property type="term" value="P:establishment or maintenance of cell polarity regulating cell shape"/>
    <property type="evidence" value="ECO:0007669"/>
    <property type="project" value="TreeGrafter"/>
</dbReference>
<dbReference type="GO" id="GO:0015629">
    <property type="term" value="C:actin cytoskeleton"/>
    <property type="evidence" value="ECO:0007669"/>
    <property type="project" value="TreeGrafter"/>
</dbReference>
<dbReference type="InterPro" id="IPR036872">
    <property type="entry name" value="CH_dom_sf"/>
</dbReference>
<feature type="compositionally biased region" description="Polar residues" evidence="9">
    <location>
        <begin position="11"/>
        <end position="21"/>
    </location>
</feature>
<evidence type="ECO:0000256" key="3">
    <source>
        <dbReference type="ARBA" id="ARBA00005666"/>
    </source>
</evidence>
<dbReference type="InterPro" id="IPR001715">
    <property type="entry name" value="CH_dom"/>
</dbReference>
<protein>
    <submittedName>
        <fullName evidence="11">Beta-parvin-like</fullName>
    </submittedName>
</protein>
<dbReference type="GO" id="GO:0003779">
    <property type="term" value="F:actin binding"/>
    <property type="evidence" value="ECO:0007669"/>
    <property type="project" value="UniProtKB-KW"/>
</dbReference>
<dbReference type="FunFam" id="1.10.418.10:FF:000015">
    <property type="entry name" value="Parvin beta"/>
    <property type="match status" value="1"/>
</dbReference>
<dbReference type="GO" id="GO:0030031">
    <property type="term" value="P:cell projection assembly"/>
    <property type="evidence" value="ECO:0007669"/>
    <property type="project" value="TreeGrafter"/>
</dbReference>
<evidence type="ECO:0000256" key="4">
    <source>
        <dbReference type="ARBA" id="ARBA00022490"/>
    </source>
</evidence>
<feature type="domain" description="Calponin-homology (CH)" evidence="10">
    <location>
        <begin position="215"/>
        <end position="326"/>
    </location>
</feature>
<sequence length="496" mass="55908">MASNKAAVPVTASSTVPNSILKTKGASPASNFRRSVSPASRPSTPASGSPSPSPPPPCIVELIPKRVMLVKPANAEHRQQECVEELPDRSSYVPPENASAGPSIVVSPPEQRHSTEDLDTHTDVYTLRMTSNRPKSPYAPKRDETNNESFWDKFGTLGRKKKVKEVNEVVTEGKHAIDSPGSPFLPNMPSEEYDLQDNEERSMIAPESNEDPNLMRLVEILIDWLNDVLAEDRIIVRDMEDDLYDGCVLHKLIERLTGIVLDDVPDVTVSEEGQKQKLHKVLRACNQILGVGGHQQYHPKWNVESIHTKNLVSILHLLVALVRHFRAPIRLPENVTIDVIIVQKREGILNHRTVPERLTGTYDDLGLRHERDAFDTLIDQAPEKLLVVKKSLVTFVNRQLNKINLEVQDIDTELHDGCHLCFLMGLLEGYFVPLHYFYSTPQTFEEKLHNVNVSFELMMDAGLAKPKARPEDIVNKDLKSTLRVLYNLFTKYKNIN</sequence>
<reference evidence="11" key="1">
    <citation type="journal article" date="2018" name="Biosci. Biotechnol. Biochem.">
        <title>Polysaccharide hydrolase of the hadal zone amphipods Hirondellea gigas.</title>
        <authorList>
            <person name="Kobayashi H."/>
            <person name="Nagahama T."/>
            <person name="Arai W."/>
            <person name="Sasagawa Y."/>
            <person name="Umeda M."/>
            <person name="Hayashi T."/>
            <person name="Nikaido I."/>
            <person name="Watanabe H."/>
            <person name="Oguri K."/>
            <person name="Kitazato H."/>
            <person name="Fujioka K."/>
            <person name="Kido Y."/>
            <person name="Takami H."/>
        </authorList>
    </citation>
    <scope>NUCLEOTIDE SEQUENCE</scope>
    <source>
        <tissue evidence="11">Whole body</tissue>
    </source>
</reference>
<feature type="domain" description="Calponin-homology (CH)" evidence="10">
    <location>
        <begin position="386"/>
        <end position="493"/>
    </location>
</feature>
<dbReference type="CDD" id="cd21306">
    <property type="entry name" value="CH_PARVA_B_rpt2"/>
    <property type="match status" value="1"/>
</dbReference>
<evidence type="ECO:0000313" key="11">
    <source>
        <dbReference type="EMBL" id="LAB66307.1"/>
    </source>
</evidence>
<keyword evidence="6" id="KW-0130">Cell adhesion</keyword>